<dbReference type="EMBL" id="AZJF01000003">
    <property type="protein sequence ID" value="ETD19234.1"/>
    <property type="molecule type" value="Genomic_DNA"/>
</dbReference>
<dbReference type="PROSITE" id="PS01035">
    <property type="entry name" value="PTS_EIIB_TYPE_1_CYS"/>
    <property type="match status" value="1"/>
</dbReference>
<evidence type="ECO:0000313" key="16">
    <source>
        <dbReference type="Proteomes" id="UP000018690"/>
    </source>
</evidence>
<dbReference type="FunFam" id="3.30.1360.60:FF:000001">
    <property type="entry name" value="PTS system glucose-specific IIBC component PtsG"/>
    <property type="match status" value="1"/>
</dbReference>
<organism evidence="15 16">
    <name type="scientific">Mediterraneibacter gnavus (strain CC55_001C)</name>
    <dbReference type="NCBI Taxonomy" id="1073375"/>
    <lineage>
        <taxon>Bacteria</taxon>
        <taxon>Bacillati</taxon>
        <taxon>Bacillota</taxon>
        <taxon>Clostridia</taxon>
        <taxon>Lachnospirales</taxon>
        <taxon>Lachnospiraceae</taxon>
        <taxon>Mediterraneibacter</taxon>
    </lineage>
</organism>
<dbReference type="GO" id="GO:0015771">
    <property type="term" value="P:trehalose transport"/>
    <property type="evidence" value="ECO:0007669"/>
    <property type="project" value="TreeGrafter"/>
</dbReference>
<keyword evidence="16" id="KW-1185">Reference proteome</keyword>
<sequence>MDDQKFANQLVELIGGKENIRAVGHCSTRLRLTLHDKSKVDEEKIENLEGVKGQFFSGEQYQIILGTGFVNRIYDIVAGASKSMSTDLKKDLYANMSIPQKLSRILGDVFIPVIPVLVATGLFSGFINLIKALGVPMDENVMAIATVLMKTAFNFLPVLIAWSAIQNFGGSPVIGIVLGLMLVAPQLPNPNDVIKGIADPIIFKIFGWNIQIVGYQGSVLPALVIAIVAAKLEQWFRKKIPDILELIVVPFITILISGLLALFIVGPILHIVELGVLQFAKAVISLPFGIGGLILGGTQQAIVVTGVHHIFLALETDYLATTGFNPFNAMITGGIISQATAALCVGLKTKNAKKRNLYITSSFPAFLGITEPAIFGVNLKFGKPFIFALCGGACSGFAAALMHAHGTAMGVAAIPGIVAYLYSKTALIQYVIIHGIGIAVTAALIFLFYHDTASNGEGEKKQKS</sequence>
<feature type="transmembrane region" description="Helical" evidence="12">
    <location>
        <begin position="427"/>
        <end position="449"/>
    </location>
</feature>
<evidence type="ECO:0000256" key="11">
    <source>
        <dbReference type="PROSITE-ProRule" id="PRU00421"/>
    </source>
</evidence>
<evidence type="ECO:0000256" key="5">
    <source>
        <dbReference type="ARBA" id="ARBA00022679"/>
    </source>
</evidence>
<dbReference type="AlphaFoldDB" id="A0A829NTF4"/>
<keyword evidence="2" id="KW-0813">Transport</keyword>
<comment type="subcellular location">
    <subcellularLocation>
        <location evidence="1">Cell membrane</location>
        <topology evidence="1">Multi-pass membrane protein</topology>
    </subcellularLocation>
</comment>
<evidence type="ECO:0000256" key="12">
    <source>
        <dbReference type="SAM" id="Phobius"/>
    </source>
</evidence>
<dbReference type="PROSITE" id="PS51098">
    <property type="entry name" value="PTS_EIIB_TYPE_1"/>
    <property type="match status" value="1"/>
</dbReference>
<evidence type="ECO:0000256" key="8">
    <source>
        <dbReference type="ARBA" id="ARBA00022777"/>
    </source>
</evidence>
<keyword evidence="6" id="KW-0598">Phosphotransferase system</keyword>
<dbReference type="InterPro" id="IPR001996">
    <property type="entry name" value="PTS_IIB_1"/>
</dbReference>
<feature type="transmembrane region" description="Helical" evidence="12">
    <location>
        <begin position="169"/>
        <end position="188"/>
    </location>
</feature>
<feature type="domain" description="PTS EIIC type-1" evidence="14">
    <location>
        <begin position="104"/>
        <end position="464"/>
    </location>
</feature>
<keyword evidence="4" id="KW-0762">Sugar transport</keyword>
<evidence type="ECO:0000256" key="2">
    <source>
        <dbReference type="ARBA" id="ARBA00022448"/>
    </source>
</evidence>
<dbReference type="InterPro" id="IPR050558">
    <property type="entry name" value="PTS_Sugar-Specific_Components"/>
</dbReference>
<keyword evidence="10 12" id="KW-0472">Membrane</keyword>
<comment type="caution">
    <text evidence="15">The sequence shown here is derived from an EMBL/GenBank/DDBJ whole genome shotgun (WGS) entry which is preliminary data.</text>
</comment>
<dbReference type="GO" id="GO:0008982">
    <property type="term" value="F:protein-N(PI)-phosphohistidine-sugar phosphotransferase activity"/>
    <property type="evidence" value="ECO:0007669"/>
    <property type="project" value="InterPro"/>
</dbReference>
<dbReference type="SUPFAM" id="SSF55604">
    <property type="entry name" value="Glucose permease domain IIB"/>
    <property type="match status" value="1"/>
</dbReference>
<evidence type="ECO:0000313" key="15">
    <source>
        <dbReference type="EMBL" id="ETD19234.1"/>
    </source>
</evidence>
<dbReference type="GO" id="GO:0009401">
    <property type="term" value="P:phosphoenolpyruvate-dependent sugar phosphotransferase system"/>
    <property type="evidence" value="ECO:0007669"/>
    <property type="project" value="UniProtKB-KW"/>
</dbReference>
<dbReference type="PANTHER" id="PTHR30175:SF7">
    <property type="entry name" value="NEGATIVE REGULATOR OF SACY ACTIVITY"/>
    <property type="match status" value="1"/>
</dbReference>
<evidence type="ECO:0000259" key="14">
    <source>
        <dbReference type="PROSITE" id="PS51103"/>
    </source>
</evidence>
<dbReference type="InterPro" id="IPR036878">
    <property type="entry name" value="Glu_permease_IIB"/>
</dbReference>
<dbReference type="PANTHER" id="PTHR30175">
    <property type="entry name" value="PHOSPHOTRANSFERASE SYSTEM TRANSPORT PROTEIN"/>
    <property type="match status" value="1"/>
</dbReference>
<evidence type="ECO:0000256" key="6">
    <source>
        <dbReference type="ARBA" id="ARBA00022683"/>
    </source>
</evidence>
<dbReference type="PROSITE" id="PS51103">
    <property type="entry name" value="PTS_EIIC_TYPE_1"/>
    <property type="match status" value="1"/>
</dbReference>
<dbReference type="InterPro" id="IPR018113">
    <property type="entry name" value="PTrfase_EIIB_Cys"/>
</dbReference>
<dbReference type="Proteomes" id="UP000018690">
    <property type="component" value="Unassembled WGS sequence"/>
</dbReference>
<accession>A0A829NTF4</accession>
<feature type="transmembrane region" description="Helical" evidence="12">
    <location>
        <begin position="357"/>
        <end position="379"/>
    </location>
</feature>
<evidence type="ECO:0000259" key="13">
    <source>
        <dbReference type="PROSITE" id="PS51098"/>
    </source>
</evidence>
<gene>
    <name evidence="15" type="ORF">HMPREF1201_01378</name>
</gene>
<evidence type="ECO:0000256" key="1">
    <source>
        <dbReference type="ARBA" id="ARBA00004651"/>
    </source>
</evidence>
<dbReference type="Pfam" id="PF00367">
    <property type="entry name" value="PTS_EIIB"/>
    <property type="match status" value="1"/>
</dbReference>
<feature type="transmembrane region" description="Helical" evidence="12">
    <location>
        <begin position="208"/>
        <end position="232"/>
    </location>
</feature>
<evidence type="ECO:0000256" key="9">
    <source>
        <dbReference type="ARBA" id="ARBA00022989"/>
    </source>
</evidence>
<feature type="active site" description="Phosphocysteine intermediate; for EIIB activity" evidence="11">
    <location>
        <position position="26"/>
    </location>
</feature>
<evidence type="ECO:0000256" key="3">
    <source>
        <dbReference type="ARBA" id="ARBA00022475"/>
    </source>
</evidence>
<dbReference type="RefSeq" id="WP_009244959.1">
    <property type="nucleotide sequence ID" value="NZ_KI669415.1"/>
</dbReference>
<name>A0A829NTF4_MEDG5</name>
<dbReference type="Pfam" id="PF02378">
    <property type="entry name" value="PTS_EIIC"/>
    <property type="match status" value="1"/>
</dbReference>
<reference evidence="15 16" key="1">
    <citation type="submission" date="2013-10" db="EMBL/GenBank/DDBJ databases">
        <title>The Genome Sequence of Ruminococcus gnavus CC55_001C.</title>
        <authorList>
            <consortium name="The Broad Institute Genomics Platform"/>
            <person name="Earl A."/>
            <person name="Allen-Vercoe E."/>
            <person name="Daigneault M."/>
            <person name="Young S.K."/>
            <person name="Zeng Q."/>
            <person name="Gargeya S."/>
            <person name="Fitzgerald M."/>
            <person name="Abouelleil A."/>
            <person name="Alvarado L."/>
            <person name="Chapman S.B."/>
            <person name="Gainer-Dewar J."/>
            <person name="Goldberg J."/>
            <person name="Griggs A."/>
            <person name="Gujja S."/>
            <person name="Hansen M."/>
            <person name="Howarth C."/>
            <person name="Imamovic A."/>
            <person name="Ireland A."/>
            <person name="Larimer J."/>
            <person name="McCowan C."/>
            <person name="Murphy C."/>
            <person name="Pearson M."/>
            <person name="Poon T.W."/>
            <person name="Priest M."/>
            <person name="Roberts A."/>
            <person name="Saif S."/>
            <person name="Shea T."/>
            <person name="Sykes S."/>
            <person name="Wortman J."/>
            <person name="Nusbaum C."/>
            <person name="Birren B."/>
        </authorList>
    </citation>
    <scope>NUCLEOTIDE SEQUENCE [LARGE SCALE GENOMIC DNA]</scope>
    <source>
        <strain evidence="15 16">CC55_001C</strain>
    </source>
</reference>
<evidence type="ECO:0000256" key="10">
    <source>
        <dbReference type="ARBA" id="ARBA00023136"/>
    </source>
</evidence>
<evidence type="ECO:0000256" key="7">
    <source>
        <dbReference type="ARBA" id="ARBA00022692"/>
    </source>
</evidence>
<dbReference type="Gene3D" id="3.30.1360.60">
    <property type="entry name" value="Glucose permease domain IIB"/>
    <property type="match status" value="1"/>
</dbReference>
<protein>
    <recommendedName>
        <fullName evidence="17">PTS system, sucrose-specific IIBC component</fullName>
    </recommendedName>
</protein>
<proteinExistence type="predicted"/>
<dbReference type="GO" id="GO:0016301">
    <property type="term" value="F:kinase activity"/>
    <property type="evidence" value="ECO:0007669"/>
    <property type="project" value="UniProtKB-KW"/>
</dbReference>
<dbReference type="GO" id="GO:0005886">
    <property type="term" value="C:plasma membrane"/>
    <property type="evidence" value="ECO:0007669"/>
    <property type="project" value="UniProtKB-SubCell"/>
</dbReference>
<keyword evidence="7 12" id="KW-0812">Transmembrane</keyword>
<dbReference type="InterPro" id="IPR003352">
    <property type="entry name" value="PTS_EIIC"/>
</dbReference>
<evidence type="ECO:0008006" key="17">
    <source>
        <dbReference type="Google" id="ProtNLM"/>
    </source>
</evidence>
<keyword evidence="5" id="KW-0808">Transferase</keyword>
<keyword evidence="3" id="KW-1003">Cell membrane</keyword>
<feature type="transmembrane region" description="Helical" evidence="12">
    <location>
        <begin position="142"/>
        <end position="162"/>
    </location>
</feature>
<keyword evidence="8" id="KW-0418">Kinase</keyword>
<feature type="transmembrane region" description="Helical" evidence="12">
    <location>
        <begin position="105"/>
        <end position="130"/>
    </location>
</feature>
<evidence type="ECO:0000256" key="4">
    <source>
        <dbReference type="ARBA" id="ARBA00022597"/>
    </source>
</evidence>
<dbReference type="InterPro" id="IPR013013">
    <property type="entry name" value="PTS_EIIC_1"/>
</dbReference>
<feature type="transmembrane region" description="Helical" evidence="12">
    <location>
        <begin position="275"/>
        <end position="295"/>
    </location>
</feature>
<feature type="domain" description="PTS EIIB type-1" evidence="13">
    <location>
        <begin position="4"/>
        <end position="87"/>
    </location>
</feature>
<dbReference type="GO" id="GO:0090589">
    <property type="term" value="F:protein-phosphocysteine-trehalose phosphotransferase system transporter activity"/>
    <property type="evidence" value="ECO:0007669"/>
    <property type="project" value="TreeGrafter"/>
</dbReference>
<keyword evidence="9 12" id="KW-1133">Transmembrane helix</keyword>
<dbReference type="CDD" id="cd00212">
    <property type="entry name" value="PTS_IIB_glc"/>
    <property type="match status" value="1"/>
</dbReference>
<feature type="transmembrane region" description="Helical" evidence="12">
    <location>
        <begin position="244"/>
        <end position="269"/>
    </location>
</feature>